<dbReference type="Gene3D" id="2.60.40.10">
    <property type="entry name" value="Immunoglobulins"/>
    <property type="match status" value="7"/>
</dbReference>
<dbReference type="InterPro" id="IPR015943">
    <property type="entry name" value="WD40/YVTN_repeat-like_dom_sf"/>
</dbReference>
<dbReference type="EMBL" id="CP121195">
    <property type="protein sequence ID" value="XBH14780.1"/>
    <property type="molecule type" value="Genomic_DNA"/>
</dbReference>
<dbReference type="GO" id="GO:0016020">
    <property type="term" value="C:membrane"/>
    <property type="evidence" value="ECO:0007669"/>
    <property type="project" value="InterPro"/>
</dbReference>
<accession>A0AAU7DCG8</accession>
<feature type="domain" description="Bacterial Ig-like" evidence="2">
    <location>
        <begin position="888"/>
        <end position="976"/>
    </location>
</feature>
<dbReference type="GO" id="GO:0005509">
    <property type="term" value="F:calcium ion binding"/>
    <property type="evidence" value="ECO:0007669"/>
    <property type="project" value="InterPro"/>
</dbReference>
<dbReference type="SUPFAM" id="SSF49313">
    <property type="entry name" value="Cadherin-like"/>
    <property type="match status" value="5"/>
</dbReference>
<reference evidence="3" key="1">
    <citation type="submission" date="2023-03" db="EMBL/GenBank/DDBJ databases">
        <title>Edaphobacter sp.</title>
        <authorList>
            <person name="Huber K.J."/>
            <person name="Papendorf J."/>
            <person name="Pilke C."/>
            <person name="Bunk B."/>
            <person name="Sproeer C."/>
            <person name="Pester M."/>
        </authorList>
    </citation>
    <scope>NUCLEOTIDE SEQUENCE</scope>
    <source>
        <strain evidence="3">DSM 109920</strain>
    </source>
</reference>
<dbReference type="InterPro" id="IPR015919">
    <property type="entry name" value="Cadherin-like_sf"/>
</dbReference>
<dbReference type="InterPro" id="IPR011964">
    <property type="entry name" value="YVTN_b-propeller_repeat"/>
</dbReference>
<keyword evidence="1" id="KW-1133">Transmembrane helix</keyword>
<dbReference type="InterPro" id="IPR011048">
    <property type="entry name" value="Haem_d1_sf"/>
</dbReference>
<name>A0AAU7DCG8_9BACT</name>
<feature type="domain" description="Bacterial Ig-like" evidence="2">
    <location>
        <begin position="1439"/>
        <end position="1527"/>
    </location>
</feature>
<proteinExistence type="predicted"/>
<keyword evidence="1" id="KW-0812">Transmembrane</keyword>
<dbReference type="InterPro" id="IPR013783">
    <property type="entry name" value="Ig-like_fold"/>
</dbReference>
<dbReference type="InterPro" id="IPR051200">
    <property type="entry name" value="Host-pathogen_enzymatic-act"/>
</dbReference>
<dbReference type="InterPro" id="IPR011044">
    <property type="entry name" value="Quino_amine_DH_bsu"/>
</dbReference>
<dbReference type="InterPro" id="IPR032109">
    <property type="entry name" value="Big_3_5"/>
</dbReference>
<protein>
    <submittedName>
        <fullName evidence="3">Ig domain-containing protein</fullName>
    </submittedName>
</protein>
<dbReference type="Pfam" id="PF05345">
    <property type="entry name" value="He_PIG"/>
    <property type="match status" value="5"/>
</dbReference>
<dbReference type="Pfam" id="PF10282">
    <property type="entry name" value="Lactonase"/>
    <property type="match status" value="1"/>
</dbReference>
<feature type="transmembrane region" description="Helical" evidence="1">
    <location>
        <begin position="1642"/>
        <end position="1665"/>
    </location>
</feature>
<dbReference type="NCBIfam" id="TIGR02276">
    <property type="entry name" value="beta_rpt_yvtn"/>
    <property type="match status" value="8"/>
</dbReference>
<dbReference type="PANTHER" id="PTHR47197">
    <property type="entry name" value="PROTEIN NIRF"/>
    <property type="match status" value="1"/>
</dbReference>
<dbReference type="SUPFAM" id="SSF50969">
    <property type="entry name" value="YVTN repeat-like/Quinoprotein amine dehydrogenase"/>
    <property type="match status" value="1"/>
</dbReference>
<dbReference type="RefSeq" id="WP_348270052.1">
    <property type="nucleotide sequence ID" value="NZ_CP121195.1"/>
</dbReference>
<keyword evidence="1" id="KW-0472">Membrane</keyword>
<sequence length="1700" mass="169459">MSWLIARLWVLGGLVLSLDRSMASFFGLFRSPFRPGRMVRATLTVAVALMLLALADRQLAAQTVTSSLPVGTTPSAVAVNPVTNQIYIANYASDTATMINGATNTTATMTVGSEPDAVAVNSVTNQIYVANKGSNTVTVIDGGTNTVSTTVPVGSNPGALGVNPITNQIYVANYGDGTVTVIDGSTNTMSATVTVGSNPYAVAVNPVTNRVYIPNNTISGTVSVINGATGSVVATVPVGGNPDAVAVNPVTNQVYVANNTGNSVTVIDGTTNNTATVTVGSSPDAVAANPVTNQVYVANNTSASVTVINGATNSVTTMVSVKSNPAAVAVNSVTNQVYIANKGNGTVSVINGATNSVAATVTVGTTPYAVAVNPVTNQAYVINNGSNTVTVISGASNPTTTVTVGTTPYAVAVNPVTNQAYVANYASGTVTAINGATNMATTITVGSAPNAVAVNPVTNQVYVTNSGGNTVSVINGATNTVAATVTLGSGSAPYAIAVNPVTNQVYVANNATSGTVSVIDGATNTLTATLTVGSQPDAVAVNPVTNQVYVANNTGTVSVIDGVTNSTTTLTVVGNPHAVAVNSVTNQVYVANLSNTLSVIDGATNTLVSTVTVGSNPYAVAVNPVTNHIYVANLTSNTVSVIDGVSNTITATIGVGSQPDALAVNPVTDRIYVANSGGSKVTVIDGASNTNTGVTVKANPFALAVNPLTNQVYVANYGNASVSVINVDGTGGQQTVPITVSTTPPATDPLTVALPNTSIGTPFITMNPAPTLTATVTGAYTTSSTYSSDTTQTPGNPPPTALYYQVDGGSGLWSQATVSSATASNPATFNLPLTGQPAGVHTLYLYAAYGNEGVPDSTGQGTGNSPEISNVTGFTYVVVPVLTTTTLKADENPQEPGDNVTFTVTVSSSSGTTVPSGTVSFYDSISGTPVLLGTANLAEGSGSDQADFKTSFTATGSHPITSVYEGDANHAGSIGSLTEIIDTLTLTPTTLSSAMVGTLYSETLGASGGDSSATYTYALSSGSLPAGLVLSASGAISGTPTAAGSFSFTLTATDSSNSSLTGSQAYALTVAAPTISLMPVSGTLNATAEMAYSQTFTASGGTSPYIYSISTGVLPAGLSLNGTTGAISGTPTASGTFSFTVRAVDSSTGTGSPFFTANNYTLVMAAPTIILIPASLPSPMVETAYGQTISTTGGTSPYTYSISAGALPAGLTLSSTTGVISGTATAGGAFSFTVTAKDANNFTATQAYSFTIAAPTITLTPTTLPSPTIEKAYSQIVSATGGASPYTYSISAGALPSGLTLSSPTGGISGTATASGTFSFTVTTKDTNNFTATQTYSFTINAPTITLTPITLPSPTVGVAYSQAVSANGGIAPYTYTISAGALPMGLTLSSTTGVISGTETAANTSSFTVKAKDSDGFTATQTYSITVARQASQTTVSASSLVATPAQTVTLTATVSATVAGTSVMPTGTVTFLDNGTQVGTAALSGGTATLVAPSLPAGATAVITGTYAGDGDFLASTSSNSATVVVSAFDFTFTNTGAAAYTADSGAVASYNFALAPLYGSYGGNVSFNVTGLPAGATASFTPSTVAVGGGAAPVVMTVHTAAAIAQNHDHPLGRSIVLALLFLPLLSKRRVREKLKGRMLLMVLLMAGLTATLTGCGSGGVFEMRPPQTYTLVVTAANGTLQHTQTVTLTVDYIPRS</sequence>
<dbReference type="PANTHER" id="PTHR47197:SF3">
    <property type="entry name" value="DIHYDRO-HEME D1 DEHYDROGENASE"/>
    <property type="match status" value="1"/>
</dbReference>
<evidence type="ECO:0000256" key="1">
    <source>
        <dbReference type="SAM" id="Phobius"/>
    </source>
</evidence>
<evidence type="ECO:0000259" key="2">
    <source>
        <dbReference type="Pfam" id="PF16640"/>
    </source>
</evidence>
<gene>
    <name evidence="3" type="ORF">P8936_06380</name>
</gene>
<organism evidence="3">
    <name type="scientific">Edaphobacter paludis</name>
    <dbReference type="NCBI Taxonomy" id="3035702"/>
    <lineage>
        <taxon>Bacteria</taxon>
        <taxon>Pseudomonadati</taxon>
        <taxon>Acidobacteriota</taxon>
        <taxon>Terriglobia</taxon>
        <taxon>Terriglobales</taxon>
        <taxon>Acidobacteriaceae</taxon>
        <taxon>Edaphobacter</taxon>
    </lineage>
</organism>
<evidence type="ECO:0000313" key="3">
    <source>
        <dbReference type="EMBL" id="XBH14780.1"/>
    </source>
</evidence>
<dbReference type="Pfam" id="PF16640">
    <property type="entry name" value="Big_3_5"/>
    <property type="match status" value="2"/>
</dbReference>
<dbReference type="InterPro" id="IPR019405">
    <property type="entry name" value="Lactonase_7-beta_prop"/>
</dbReference>
<dbReference type="Gene3D" id="2.130.10.10">
    <property type="entry name" value="YVTN repeat-like/Quinoprotein amine dehydrogenase"/>
    <property type="match status" value="5"/>
</dbReference>
<dbReference type="SUPFAM" id="SSF50974">
    <property type="entry name" value="Nitrous oxide reductase, N-terminal domain"/>
    <property type="match status" value="1"/>
</dbReference>
<dbReference type="SUPFAM" id="SSF51004">
    <property type="entry name" value="C-terminal (heme d1) domain of cytochrome cd1-nitrite reductase"/>
    <property type="match status" value="1"/>
</dbReference>
<dbReference type="InterPro" id="IPR011045">
    <property type="entry name" value="N2O_reductase_N"/>
</dbReference>